<sequence length="44" mass="5367">LQLVREVNEMGIKANLKQRFRIYSYFYITFRSKYDAAAFKLGWM</sequence>
<evidence type="ECO:0000313" key="1">
    <source>
        <dbReference type="EMBL" id="KKK55388.1"/>
    </source>
</evidence>
<organism evidence="1">
    <name type="scientific">marine sediment metagenome</name>
    <dbReference type="NCBI Taxonomy" id="412755"/>
    <lineage>
        <taxon>unclassified sequences</taxon>
        <taxon>metagenomes</taxon>
        <taxon>ecological metagenomes</taxon>
    </lineage>
</organism>
<protein>
    <submittedName>
        <fullName evidence="1">Uncharacterized protein</fullName>
    </submittedName>
</protein>
<accession>A0A0F8WFN5</accession>
<feature type="non-terminal residue" evidence="1">
    <location>
        <position position="1"/>
    </location>
</feature>
<proteinExistence type="predicted"/>
<reference evidence="1" key="1">
    <citation type="journal article" date="2015" name="Nature">
        <title>Complex archaea that bridge the gap between prokaryotes and eukaryotes.</title>
        <authorList>
            <person name="Spang A."/>
            <person name="Saw J.H."/>
            <person name="Jorgensen S.L."/>
            <person name="Zaremba-Niedzwiedzka K."/>
            <person name="Martijn J."/>
            <person name="Lind A.E."/>
            <person name="van Eijk R."/>
            <person name="Schleper C."/>
            <person name="Guy L."/>
            <person name="Ettema T.J."/>
        </authorList>
    </citation>
    <scope>NUCLEOTIDE SEQUENCE</scope>
</reference>
<name>A0A0F8WFN5_9ZZZZ</name>
<comment type="caution">
    <text evidence="1">The sequence shown here is derived from an EMBL/GenBank/DDBJ whole genome shotgun (WGS) entry which is preliminary data.</text>
</comment>
<gene>
    <name evidence="1" type="ORF">LCGC14_3075090</name>
</gene>
<dbReference type="EMBL" id="LAZR01065514">
    <property type="protein sequence ID" value="KKK55388.1"/>
    <property type="molecule type" value="Genomic_DNA"/>
</dbReference>
<dbReference type="AlphaFoldDB" id="A0A0F8WFN5"/>